<dbReference type="AlphaFoldDB" id="A0A8H4UB19"/>
<evidence type="ECO:0000313" key="2">
    <source>
        <dbReference type="EMBL" id="KAF4973110.1"/>
    </source>
</evidence>
<evidence type="ECO:0000259" key="1">
    <source>
        <dbReference type="Pfam" id="PF06985"/>
    </source>
</evidence>
<dbReference type="Proteomes" id="UP000635477">
    <property type="component" value="Unassembled WGS sequence"/>
</dbReference>
<organism evidence="2 3">
    <name type="scientific">Fusarium zealandicum</name>
    <dbReference type="NCBI Taxonomy" id="1053134"/>
    <lineage>
        <taxon>Eukaryota</taxon>
        <taxon>Fungi</taxon>
        <taxon>Dikarya</taxon>
        <taxon>Ascomycota</taxon>
        <taxon>Pezizomycotina</taxon>
        <taxon>Sordariomycetes</taxon>
        <taxon>Hypocreomycetidae</taxon>
        <taxon>Hypocreales</taxon>
        <taxon>Nectriaceae</taxon>
        <taxon>Fusarium</taxon>
        <taxon>Fusarium staphyleae species complex</taxon>
    </lineage>
</organism>
<dbReference type="OrthoDB" id="5125733at2759"/>
<dbReference type="PANTHER" id="PTHR33112">
    <property type="entry name" value="DOMAIN PROTEIN, PUTATIVE-RELATED"/>
    <property type="match status" value="1"/>
</dbReference>
<sequence>MSDLCLAKGLAVFRQRAQEYGLHTCGYCQTLVTDVTDATDVADILAACSDPPYVSCLRTSHVPRDQVFEAVANGCALFKYCTQPYHHRPYMAGHRSNILLTEDVAHPLELTMALEVFAINSTHDTRLLGFSFRWESDGQVVDEGESWLLRLRKSFLQVPAQMPDSLWAEPAIKPTLDSDEAFSRYRRLLDDCIDSHPECRNVRSMPPPSRLIDVRRFQLVSSASFQAAPTWAALSYCWGGPQTTQTCKQNIADRYKAIQLRSLPRTLQDAILVCQKLDIPYLWIDSICIVQDDEVDKAEEINKMPNIFQGALVTICASRASSCDQGFLGDLSPFEPATALPLKCSQDDYDFMQVADSNRPSFDPLKERAWAFQERLLSSRILDYQERTVTVKCRRFEKSHKDFGPTLEASLSFHPESATEVGMGQLWGQLVHEYSERLLTFPGDRLVAMAAIAERFAEMYGLGPADYVAGFWKPTMAEDLMWRQWPREKSNERESLGVAPSWSWASYPGQVLQPSYLFSVTAQILSTELQPTDNPSPFASAKNGRLVIQGLLCQPKLIVSDSGHVDWYHSEASHRTTLTFDYPEHLTDSITSWFLEIASNPGPTSQPSYGLMLRPTGNTDEYVRIGTYQDYLDPPEHDQGAWSADYEQCTRIRGASRTVVHIV</sequence>
<dbReference type="PANTHER" id="PTHR33112:SF16">
    <property type="entry name" value="HETEROKARYON INCOMPATIBILITY DOMAIN-CONTAINING PROTEIN"/>
    <property type="match status" value="1"/>
</dbReference>
<reference evidence="2" key="2">
    <citation type="submission" date="2020-05" db="EMBL/GenBank/DDBJ databases">
        <authorList>
            <person name="Kim H.-S."/>
            <person name="Proctor R.H."/>
            <person name="Brown D.W."/>
        </authorList>
    </citation>
    <scope>NUCLEOTIDE SEQUENCE</scope>
    <source>
        <strain evidence="2">NRRL 22465</strain>
    </source>
</reference>
<feature type="domain" description="Heterokaryon incompatibility" evidence="1">
    <location>
        <begin position="231"/>
        <end position="374"/>
    </location>
</feature>
<name>A0A8H4UB19_9HYPO</name>
<reference evidence="2" key="1">
    <citation type="journal article" date="2020" name="BMC Genomics">
        <title>Correction to: Identification and distribution of gene clusters required for synthesis of sphingolipid metabolism inhibitors in diverse species of the filamentous fungus Fusarium.</title>
        <authorList>
            <person name="Kim H.S."/>
            <person name="Lohmar J.M."/>
            <person name="Busman M."/>
            <person name="Brown D.W."/>
            <person name="Naumann T.A."/>
            <person name="Divon H.H."/>
            <person name="Lysoe E."/>
            <person name="Uhlig S."/>
            <person name="Proctor R.H."/>
        </authorList>
    </citation>
    <scope>NUCLEOTIDE SEQUENCE</scope>
    <source>
        <strain evidence="2">NRRL 22465</strain>
    </source>
</reference>
<proteinExistence type="predicted"/>
<gene>
    <name evidence="2" type="ORF">FZEAL_9419</name>
</gene>
<protein>
    <recommendedName>
        <fullName evidence="1">Heterokaryon incompatibility domain-containing protein</fullName>
    </recommendedName>
</protein>
<dbReference type="EMBL" id="JABEYC010000873">
    <property type="protein sequence ID" value="KAF4973110.1"/>
    <property type="molecule type" value="Genomic_DNA"/>
</dbReference>
<keyword evidence="3" id="KW-1185">Reference proteome</keyword>
<dbReference type="Pfam" id="PF06985">
    <property type="entry name" value="HET"/>
    <property type="match status" value="1"/>
</dbReference>
<dbReference type="InterPro" id="IPR010730">
    <property type="entry name" value="HET"/>
</dbReference>
<comment type="caution">
    <text evidence="2">The sequence shown here is derived from an EMBL/GenBank/DDBJ whole genome shotgun (WGS) entry which is preliminary data.</text>
</comment>
<accession>A0A8H4UB19</accession>
<evidence type="ECO:0000313" key="3">
    <source>
        <dbReference type="Proteomes" id="UP000635477"/>
    </source>
</evidence>